<feature type="compositionally biased region" description="Basic and acidic residues" evidence="1">
    <location>
        <begin position="9"/>
        <end position="27"/>
    </location>
</feature>
<dbReference type="EMBL" id="CACVBM020000854">
    <property type="protein sequence ID" value="CAA7023998.1"/>
    <property type="molecule type" value="Genomic_DNA"/>
</dbReference>
<evidence type="ECO:0000313" key="2">
    <source>
        <dbReference type="EMBL" id="CAA7023998.1"/>
    </source>
</evidence>
<reference evidence="2" key="1">
    <citation type="submission" date="2020-01" db="EMBL/GenBank/DDBJ databases">
        <authorList>
            <person name="Mishra B."/>
        </authorList>
    </citation>
    <scope>NUCLEOTIDE SEQUENCE [LARGE SCALE GENOMIC DNA]</scope>
</reference>
<keyword evidence="3" id="KW-1185">Reference proteome</keyword>
<evidence type="ECO:0000256" key="1">
    <source>
        <dbReference type="SAM" id="MobiDB-lite"/>
    </source>
</evidence>
<sequence>MDMEFMSQGERRWSQLGKEQRQHHDEISVGAATIEKPKTTAAMASDNSQRISIGSWLHPKIELQQWW</sequence>
<evidence type="ECO:0000313" key="3">
    <source>
        <dbReference type="Proteomes" id="UP000467841"/>
    </source>
</evidence>
<proteinExistence type="predicted"/>
<protein>
    <submittedName>
        <fullName evidence="2">Uncharacterized protein</fullName>
    </submittedName>
</protein>
<gene>
    <name evidence="2" type="ORF">MERR_LOCUS11233</name>
</gene>
<dbReference type="Proteomes" id="UP000467841">
    <property type="component" value="Unassembled WGS sequence"/>
</dbReference>
<organism evidence="2 3">
    <name type="scientific">Microthlaspi erraticum</name>
    <dbReference type="NCBI Taxonomy" id="1685480"/>
    <lineage>
        <taxon>Eukaryota</taxon>
        <taxon>Viridiplantae</taxon>
        <taxon>Streptophyta</taxon>
        <taxon>Embryophyta</taxon>
        <taxon>Tracheophyta</taxon>
        <taxon>Spermatophyta</taxon>
        <taxon>Magnoliopsida</taxon>
        <taxon>eudicotyledons</taxon>
        <taxon>Gunneridae</taxon>
        <taxon>Pentapetalae</taxon>
        <taxon>rosids</taxon>
        <taxon>malvids</taxon>
        <taxon>Brassicales</taxon>
        <taxon>Brassicaceae</taxon>
        <taxon>Coluteocarpeae</taxon>
        <taxon>Microthlaspi</taxon>
    </lineage>
</organism>
<accession>A0A6D2I6S1</accession>
<comment type="caution">
    <text evidence="2">The sequence shown here is derived from an EMBL/GenBank/DDBJ whole genome shotgun (WGS) entry which is preliminary data.</text>
</comment>
<dbReference type="AlphaFoldDB" id="A0A6D2I6S1"/>
<name>A0A6D2I6S1_9BRAS</name>
<feature type="region of interest" description="Disordered" evidence="1">
    <location>
        <begin position="1"/>
        <end position="32"/>
    </location>
</feature>